<dbReference type="GO" id="GO:0015074">
    <property type="term" value="P:DNA integration"/>
    <property type="evidence" value="ECO:0007669"/>
    <property type="project" value="InterPro"/>
</dbReference>
<evidence type="ECO:0000256" key="3">
    <source>
        <dbReference type="ARBA" id="ARBA00023172"/>
    </source>
</evidence>
<evidence type="ECO:0000313" key="7">
    <source>
        <dbReference type="EMBL" id="MUG26006.1"/>
    </source>
</evidence>
<proteinExistence type="inferred from homology"/>
<dbReference type="SUPFAM" id="SSF56349">
    <property type="entry name" value="DNA breaking-rejoining enzymes"/>
    <property type="match status" value="1"/>
</dbReference>
<dbReference type="Pfam" id="PF00589">
    <property type="entry name" value="Phage_integrase"/>
    <property type="match status" value="1"/>
</dbReference>
<sequence length="416" mass="47675">MAKKPTKKGSDRELPKNVRERNGKFTYRYYAPATKIVNGVEKKYSKEMESPRFDTIDEAVEFGIIIQAQKIQKKLTYETNMTVSAWSKIWLKDYIIERAPAKKTIKNRKFALGVILKAFGALLLRNVTADGYQRFLYKLKEEESRKGKKGMSRNTIITIHSVASLMFEHAKRSGFITDDPTADAKIPKEKRTVRKAGEKKQVLPKFLEKDQLKKFLEVSRFVLTPNFWALFLVLAYTGLRIGEAAALQWDDIDTENRTIDVNKQLDSSNVRNYSFGPTKNEESERIVTYGNTVAKAFELLKSWQKAEKLAAKNFNPNDNFVFWSAHYPGYPIATTYVGKVMRRVLEEAELPISLTPHSFRHTHVSLLASNPKVGLPEIQARIGHKGNSKTTTLIYLHVTQARQQQMGDDFEWAINN</sequence>
<dbReference type="InterPro" id="IPR002104">
    <property type="entry name" value="Integrase_catalytic"/>
</dbReference>
<dbReference type="Gene3D" id="1.10.443.10">
    <property type="entry name" value="Intergrase catalytic core"/>
    <property type="match status" value="1"/>
</dbReference>
<dbReference type="CDD" id="cd01189">
    <property type="entry name" value="INT_ICEBs1_C_like"/>
    <property type="match status" value="1"/>
</dbReference>
<dbReference type="AlphaFoldDB" id="A0A6N8F0K7"/>
<dbReference type="InterPro" id="IPR050090">
    <property type="entry name" value="Tyrosine_recombinase_XerCD"/>
</dbReference>
<evidence type="ECO:0000256" key="1">
    <source>
        <dbReference type="ARBA" id="ARBA00008857"/>
    </source>
</evidence>
<dbReference type="PROSITE" id="PS51900">
    <property type="entry name" value="CB"/>
    <property type="match status" value="1"/>
</dbReference>
<dbReference type="EMBL" id="WNZZ01000034">
    <property type="protein sequence ID" value="MUG26006.1"/>
    <property type="molecule type" value="Genomic_DNA"/>
</dbReference>
<dbReference type="GO" id="GO:0006310">
    <property type="term" value="P:DNA recombination"/>
    <property type="evidence" value="ECO:0007669"/>
    <property type="project" value="UniProtKB-KW"/>
</dbReference>
<dbReference type="InterPro" id="IPR013762">
    <property type="entry name" value="Integrase-like_cat_sf"/>
</dbReference>
<dbReference type="PANTHER" id="PTHR30349">
    <property type="entry name" value="PHAGE INTEGRASE-RELATED"/>
    <property type="match status" value="1"/>
</dbReference>
<reference evidence="7 8" key="1">
    <citation type="submission" date="2019-11" db="EMBL/GenBank/DDBJ databases">
        <title>Draft genome sequences of five Paenibacillus species of dairy origin.</title>
        <authorList>
            <person name="Olajide A.M."/>
            <person name="Chen S."/>
            <person name="Lapointe G."/>
        </authorList>
    </citation>
    <scope>NUCLEOTIDE SEQUENCE [LARGE SCALE GENOMIC DNA]</scope>
    <source>
        <strain evidence="7 8">3CT49</strain>
    </source>
</reference>
<dbReference type="RefSeq" id="WP_155621250.1">
    <property type="nucleotide sequence ID" value="NZ_WNZZ01000034.1"/>
</dbReference>
<evidence type="ECO:0000256" key="2">
    <source>
        <dbReference type="ARBA" id="ARBA00023125"/>
    </source>
</evidence>
<dbReference type="PROSITE" id="PS51898">
    <property type="entry name" value="TYR_RECOMBINASE"/>
    <property type="match status" value="1"/>
</dbReference>
<comment type="similarity">
    <text evidence="1">Belongs to the 'phage' integrase family.</text>
</comment>
<organism evidence="7 8">
    <name type="scientific">Paenibacillus macerans</name>
    <name type="common">Bacillus macerans</name>
    <dbReference type="NCBI Taxonomy" id="44252"/>
    <lineage>
        <taxon>Bacteria</taxon>
        <taxon>Bacillati</taxon>
        <taxon>Bacillota</taxon>
        <taxon>Bacilli</taxon>
        <taxon>Bacillales</taxon>
        <taxon>Paenibacillaceae</taxon>
        <taxon>Paenibacillus</taxon>
    </lineage>
</organism>
<gene>
    <name evidence="7" type="ORF">GNQ08_26965</name>
</gene>
<evidence type="ECO:0000259" key="5">
    <source>
        <dbReference type="PROSITE" id="PS51898"/>
    </source>
</evidence>
<dbReference type="InterPro" id="IPR010998">
    <property type="entry name" value="Integrase_recombinase_N"/>
</dbReference>
<dbReference type="Gene3D" id="1.10.150.130">
    <property type="match status" value="1"/>
</dbReference>
<keyword evidence="3" id="KW-0233">DNA recombination</keyword>
<evidence type="ECO:0000259" key="6">
    <source>
        <dbReference type="PROSITE" id="PS51900"/>
    </source>
</evidence>
<dbReference type="Proteomes" id="UP000442469">
    <property type="component" value="Unassembled WGS sequence"/>
</dbReference>
<dbReference type="GO" id="GO:0003677">
    <property type="term" value="F:DNA binding"/>
    <property type="evidence" value="ECO:0007669"/>
    <property type="project" value="UniProtKB-UniRule"/>
</dbReference>
<name>A0A6N8F0K7_PAEMA</name>
<dbReference type="InterPro" id="IPR044068">
    <property type="entry name" value="CB"/>
</dbReference>
<protein>
    <submittedName>
        <fullName evidence="7">Tyrosine-type recombinase/integrase</fullName>
    </submittedName>
</protein>
<dbReference type="InterPro" id="IPR011010">
    <property type="entry name" value="DNA_brk_join_enz"/>
</dbReference>
<dbReference type="PANTHER" id="PTHR30349:SF64">
    <property type="entry name" value="PROPHAGE INTEGRASE INTD-RELATED"/>
    <property type="match status" value="1"/>
</dbReference>
<keyword evidence="2 4" id="KW-0238">DNA-binding</keyword>
<evidence type="ECO:0000256" key="4">
    <source>
        <dbReference type="PROSITE-ProRule" id="PRU01248"/>
    </source>
</evidence>
<feature type="domain" description="Core-binding (CB)" evidence="6">
    <location>
        <begin position="81"/>
        <end position="171"/>
    </location>
</feature>
<feature type="domain" description="Tyr recombinase" evidence="5">
    <location>
        <begin position="202"/>
        <end position="408"/>
    </location>
</feature>
<evidence type="ECO:0000313" key="8">
    <source>
        <dbReference type="Proteomes" id="UP000442469"/>
    </source>
</evidence>
<accession>A0A6N8F0K7</accession>
<comment type="caution">
    <text evidence="7">The sequence shown here is derived from an EMBL/GenBank/DDBJ whole genome shotgun (WGS) entry which is preliminary data.</text>
</comment>